<keyword evidence="1" id="KW-0472">Membrane</keyword>
<organism evidence="2 3">
    <name type="scientific">Porphyromonas uenonis 60-3</name>
    <dbReference type="NCBI Taxonomy" id="596327"/>
    <lineage>
        <taxon>Bacteria</taxon>
        <taxon>Pseudomonadati</taxon>
        <taxon>Bacteroidota</taxon>
        <taxon>Bacteroidia</taxon>
        <taxon>Bacteroidales</taxon>
        <taxon>Porphyromonadaceae</taxon>
        <taxon>Porphyromonas</taxon>
    </lineage>
</organism>
<dbReference type="EMBL" id="ACLR01000168">
    <property type="protein sequence ID" value="EEK16730.1"/>
    <property type="molecule type" value="Genomic_DNA"/>
</dbReference>
<evidence type="ECO:0008006" key="4">
    <source>
        <dbReference type="Google" id="ProtNLM"/>
    </source>
</evidence>
<accession>C2MC22</accession>
<dbReference type="Pfam" id="PF10825">
    <property type="entry name" value="DUF2752"/>
    <property type="match status" value="1"/>
</dbReference>
<feature type="transmembrane region" description="Helical" evidence="1">
    <location>
        <begin position="105"/>
        <end position="124"/>
    </location>
</feature>
<dbReference type="AlphaFoldDB" id="C2MC22"/>
<reference evidence="2 3" key="1">
    <citation type="submission" date="2009-04" db="EMBL/GenBank/DDBJ databases">
        <authorList>
            <person name="Sebastian Y."/>
            <person name="Madupu R."/>
            <person name="Durkin A.S."/>
            <person name="Torralba M."/>
            <person name="Methe B."/>
            <person name="Sutton G.G."/>
            <person name="Strausberg R.L."/>
            <person name="Nelson K.E."/>
        </authorList>
    </citation>
    <scope>NUCLEOTIDE SEQUENCE [LARGE SCALE GENOMIC DNA]</scope>
    <source>
        <strain evidence="2 3">60-3</strain>
    </source>
</reference>
<dbReference type="RefSeq" id="WP_007365441.1">
    <property type="nucleotide sequence ID" value="NZ_ACLR01000168.1"/>
</dbReference>
<dbReference type="STRING" id="596327.PORUE0001_1263"/>
<evidence type="ECO:0000313" key="3">
    <source>
        <dbReference type="Proteomes" id="UP000003303"/>
    </source>
</evidence>
<proteinExistence type="predicted"/>
<gene>
    <name evidence="2" type="ORF">PORUE0001_1263</name>
</gene>
<keyword evidence="1" id="KW-0812">Transmembrane</keyword>
<dbReference type="eggNOG" id="ENOG5032Y7G">
    <property type="taxonomic scope" value="Bacteria"/>
</dbReference>
<feature type="transmembrane region" description="Helical" evidence="1">
    <location>
        <begin position="74"/>
        <end position="93"/>
    </location>
</feature>
<sequence>MLATSRHNKALLALLACLLVGGLVLYLYRPEALPIPRCPFLQLTGWQCPGCGSLRGIHALLHGDLGRVLQLNVMLLPALVYFTLLVILELLRPYRPQAERLYRRLAGRTACWIIFAIIVVWGIVRNLL</sequence>
<keyword evidence="1" id="KW-1133">Transmembrane helix</keyword>
<dbReference type="InterPro" id="IPR021215">
    <property type="entry name" value="DUF2752"/>
</dbReference>
<dbReference type="OrthoDB" id="9815897at2"/>
<protein>
    <recommendedName>
        <fullName evidence="4">DUF2752 domain-containing protein</fullName>
    </recommendedName>
</protein>
<evidence type="ECO:0000256" key="1">
    <source>
        <dbReference type="SAM" id="Phobius"/>
    </source>
</evidence>
<evidence type="ECO:0000313" key="2">
    <source>
        <dbReference type="EMBL" id="EEK16730.1"/>
    </source>
</evidence>
<keyword evidence="3" id="KW-1185">Reference proteome</keyword>
<dbReference type="Proteomes" id="UP000003303">
    <property type="component" value="Unassembled WGS sequence"/>
</dbReference>
<name>C2MC22_9PORP</name>
<comment type="caution">
    <text evidence="2">The sequence shown here is derived from an EMBL/GenBank/DDBJ whole genome shotgun (WGS) entry which is preliminary data.</text>
</comment>
<feature type="transmembrane region" description="Helical" evidence="1">
    <location>
        <begin position="12"/>
        <end position="28"/>
    </location>
</feature>